<reference evidence="9 10" key="1">
    <citation type="submission" date="2015-03" db="EMBL/GenBank/DDBJ databases">
        <title>Genomics and transcriptomics of the oil-accumulating basidiomycete yeast T. oleaginosus allow insights into substrate utilization and the diverse evolutionary trajectories of mating systems in fungi.</title>
        <authorList>
            <consortium name="DOE Joint Genome Institute"/>
            <person name="Kourist R."/>
            <person name="Kracht O."/>
            <person name="Bracharz F."/>
            <person name="Lipzen A."/>
            <person name="Nolan M."/>
            <person name="Ohm R."/>
            <person name="Grigoriev I."/>
            <person name="Sun S."/>
            <person name="Heitman J."/>
            <person name="Bruck T."/>
            <person name="Nowrousian M."/>
        </authorList>
    </citation>
    <scope>NUCLEOTIDE SEQUENCE [LARGE SCALE GENOMIC DNA]</scope>
    <source>
        <strain evidence="9 10">IBC0246</strain>
    </source>
</reference>
<dbReference type="CDD" id="cd12148">
    <property type="entry name" value="fungal_TF_MHR"/>
    <property type="match status" value="1"/>
</dbReference>
<accession>A0A0J0XDW0</accession>
<dbReference type="Pfam" id="PF04082">
    <property type="entry name" value="Fungal_trans"/>
    <property type="match status" value="1"/>
</dbReference>
<keyword evidence="10" id="KW-1185">Reference proteome</keyword>
<dbReference type="GO" id="GO:0006351">
    <property type="term" value="P:DNA-templated transcription"/>
    <property type="evidence" value="ECO:0007669"/>
    <property type="project" value="InterPro"/>
</dbReference>
<feature type="domain" description="Xylanolytic transcriptional activator regulatory" evidence="8">
    <location>
        <begin position="243"/>
        <end position="315"/>
    </location>
</feature>
<dbReference type="EMBL" id="KQ087265">
    <property type="protein sequence ID" value="KLT39262.1"/>
    <property type="molecule type" value="Genomic_DNA"/>
</dbReference>
<feature type="region of interest" description="Disordered" evidence="7">
    <location>
        <begin position="117"/>
        <end position="136"/>
    </location>
</feature>
<organism evidence="9 10">
    <name type="scientific">Cutaneotrichosporon oleaginosum</name>
    <dbReference type="NCBI Taxonomy" id="879819"/>
    <lineage>
        <taxon>Eukaryota</taxon>
        <taxon>Fungi</taxon>
        <taxon>Dikarya</taxon>
        <taxon>Basidiomycota</taxon>
        <taxon>Agaricomycotina</taxon>
        <taxon>Tremellomycetes</taxon>
        <taxon>Trichosporonales</taxon>
        <taxon>Trichosporonaceae</taxon>
        <taxon>Cutaneotrichosporon</taxon>
    </lineage>
</organism>
<evidence type="ECO:0000256" key="6">
    <source>
        <dbReference type="ARBA" id="ARBA00023242"/>
    </source>
</evidence>
<dbReference type="SMART" id="SM00906">
    <property type="entry name" value="Fungal_trans"/>
    <property type="match status" value="1"/>
</dbReference>
<evidence type="ECO:0000259" key="8">
    <source>
        <dbReference type="SMART" id="SM00906"/>
    </source>
</evidence>
<sequence>MRESNERQGGEIRKRTLRACDCEDLRVNQTSGRSSCKVCRENREDCKFDAPVKKRGPRPGWRQRARSASPSHRQHVLQHPHHSSSGQQHSPDTKLPLPPPTSNSHSSVLLHHQLADTAATTRDTSPSPEATRRHTKGPLMGLSTALVDELLAVYFTHVHNVWPLIYKPLFHIQTTSPPLLLAMLAIASCVAPPDSVHGVDTDKLFHMAERQMHHCRMESRIDLIQSLILLSLRQTGCGDKHMAFSYAGRACCMALNLGLNLSPANSESLTECEIRSRVYWNCYVLDKTLAEETGRSFLLPYRRSSTPLPSMSEADEFETWPPLPTSSLPLPKSVRHIVPRRGYVMSCFVWTCQLGMVVEDILDMDRPGLPPGTDPRIVDNSLQDRDELIRRAETLSNRLDVWRSTIPRSIDVDVMVQSNVSPFPHHVVGVSWYYTAQILLLSRFIKRRSMLPPTEAEAEFSKRAHRTCSAAAEAVVELLAYLDRHKLLNHTSADIIHILSLATLFEAFDSSDADQALADRAKMNFAHASWPAASAHKLFFEGLIQGGLKLSGDAPVGSPEVATSPSLPEGLRAVGRNLSTSERDLPRVSLPQGGISNLFQLPQLYWNHLTNQMPVPNLGLDLLSPDAAGSVLPEWQTPESFSVNGRFDGMGFAPSDPPSTGGTGPGAFGWEPPMDPNPQGSDQAAIYSALMSFMVEAAKSH</sequence>
<dbReference type="AlphaFoldDB" id="A0A0J0XDW0"/>
<gene>
    <name evidence="9" type="ORF">CC85DRAFT_298062</name>
</gene>
<keyword evidence="4" id="KW-0238">DNA-binding</keyword>
<keyword evidence="6" id="KW-0539">Nucleus</keyword>
<name>A0A0J0XDW0_9TREE</name>
<evidence type="ECO:0000256" key="7">
    <source>
        <dbReference type="SAM" id="MobiDB-lite"/>
    </source>
</evidence>
<dbReference type="PANTHER" id="PTHR31313:SF78">
    <property type="entry name" value="TRANSCRIPTION FACTOR DOMAIN-CONTAINING PROTEIN"/>
    <property type="match status" value="1"/>
</dbReference>
<evidence type="ECO:0000313" key="10">
    <source>
        <dbReference type="Proteomes" id="UP000053611"/>
    </source>
</evidence>
<dbReference type="STRING" id="879819.A0A0J0XDW0"/>
<dbReference type="Proteomes" id="UP000053611">
    <property type="component" value="Unassembled WGS sequence"/>
</dbReference>
<dbReference type="GO" id="GO:0003677">
    <property type="term" value="F:DNA binding"/>
    <property type="evidence" value="ECO:0007669"/>
    <property type="project" value="UniProtKB-KW"/>
</dbReference>
<protein>
    <recommendedName>
        <fullName evidence="8">Xylanolytic transcriptional activator regulatory domain-containing protein</fullName>
    </recommendedName>
</protein>
<dbReference type="InterPro" id="IPR007219">
    <property type="entry name" value="XnlR_reg_dom"/>
</dbReference>
<keyword evidence="2" id="KW-0862">Zinc</keyword>
<dbReference type="InterPro" id="IPR051615">
    <property type="entry name" value="Transcr_Regulatory_Elem"/>
</dbReference>
<dbReference type="PANTHER" id="PTHR31313">
    <property type="entry name" value="TY1 ENHANCER ACTIVATOR"/>
    <property type="match status" value="1"/>
</dbReference>
<evidence type="ECO:0000256" key="5">
    <source>
        <dbReference type="ARBA" id="ARBA00023163"/>
    </source>
</evidence>
<feature type="compositionally biased region" description="Polar residues" evidence="7">
    <location>
        <begin position="118"/>
        <end position="128"/>
    </location>
</feature>
<evidence type="ECO:0000256" key="4">
    <source>
        <dbReference type="ARBA" id="ARBA00023125"/>
    </source>
</evidence>
<dbReference type="OrthoDB" id="2123952at2759"/>
<feature type="compositionally biased region" description="Basic residues" evidence="7">
    <location>
        <begin position="72"/>
        <end position="82"/>
    </location>
</feature>
<keyword evidence="1" id="KW-0479">Metal-binding</keyword>
<evidence type="ECO:0000256" key="3">
    <source>
        <dbReference type="ARBA" id="ARBA00023015"/>
    </source>
</evidence>
<proteinExistence type="predicted"/>
<keyword evidence="3" id="KW-0805">Transcription regulation</keyword>
<dbReference type="GO" id="GO:0008270">
    <property type="term" value="F:zinc ion binding"/>
    <property type="evidence" value="ECO:0007669"/>
    <property type="project" value="InterPro"/>
</dbReference>
<evidence type="ECO:0000256" key="2">
    <source>
        <dbReference type="ARBA" id="ARBA00022833"/>
    </source>
</evidence>
<feature type="region of interest" description="Disordered" evidence="7">
    <location>
        <begin position="47"/>
        <end position="106"/>
    </location>
</feature>
<evidence type="ECO:0000313" key="9">
    <source>
        <dbReference type="EMBL" id="KLT39262.1"/>
    </source>
</evidence>
<evidence type="ECO:0000256" key="1">
    <source>
        <dbReference type="ARBA" id="ARBA00022723"/>
    </source>
</evidence>
<keyword evidence="5" id="KW-0804">Transcription</keyword>
<feature type="compositionally biased region" description="Basic residues" evidence="7">
    <location>
        <begin position="53"/>
        <end position="65"/>
    </location>
</feature>